<dbReference type="Proteomes" id="UP000746747">
    <property type="component" value="Unassembled WGS sequence"/>
</dbReference>
<reference evidence="2" key="1">
    <citation type="submission" date="2021-09" db="EMBL/GenBank/DDBJ databases">
        <authorList>
            <consortium name="Pathogen Informatics"/>
        </authorList>
    </citation>
    <scope>NUCLEOTIDE SEQUENCE</scope>
</reference>
<name>A0A8J2Q211_9BILA</name>
<organism evidence="2 3">
    <name type="scientific">Cercopithifilaria johnstoni</name>
    <dbReference type="NCBI Taxonomy" id="2874296"/>
    <lineage>
        <taxon>Eukaryota</taxon>
        <taxon>Metazoa</taxon>
        <taxon>Ecdysozoa</taxon>
        <taxon>Nematoda</taxon>
        <taxon>Chromadorea</taxon>
        <taxon>Rhabditida</taxon>
        <taxon>Spirurina</taxon>
        <taxon>Spiruromorpha</taxon>
        <taxon>Filarioidea</taxon>
        <taxon>Onchocercidae</taxon>
        <taxon>Cercopithifilaria</taxon>
    </lineage>
</organism>
<dbReference type="OrthoDB" id="411251at2759"/>
<proteinExistence type="predicted"/>
<evidence type="ECO:0000313" key="3">
    <source>
        <dbReference type="Proteomes" id="UP000746747"/>
    </source>
</evidence>
<dbReference type="EMBL" id="CAKAEH010000999">
    <property type="protein sequence ID" value="CAG9532493.1"/>
    <property type="molecule type" value="Genomic_DNA"/>
</dbReference>
<keyword evidence="3" id="KW-1185">Reference proteome</keyword>
<evidence type="ECO:0000313" key="2">
    <source>
        <dbReference type="EMBL" id="CAG9532493.1"/>
    </source>
</evidence>
<feature type="compositionally biased region" description="Low complexity" evidence="1">
    <location>
        <begin position="51"/>
        <end position="70"/>
    </location>
</feature>
<evidence type="ECO:0000256" key="1">
    <source>
        <dbReference type="SAM" id="MobiDB-lite"/>
    </source>
</evidence>
<sequence>MKIVNEIDDSSSEHVNDSVSIIASEKHTKSSCTAKIIIGPLPSKRMRKGGSNESPDNSSSNSFGHTSSLCQRPSTALSSLSSEILSSKRRNQIPIAFIKHYPLPDSKLTTAEVTSAVNSNESHINISNLTSSSTSMVTPAALSISPIYQQVWEELQHRSEILRQQVFQKEMELRELHLKRFLASLHGDKC</sequence>
<gene>
    <name evidence="2" type="ORF">CJOHNSTONI_LOCUS2797</name>
</gene>
<comment type="caution">
    <text evidence="2">The sequence shown here is derived from an EMBL/GenBank/DDBJ whole genome shotgun (WGS) entry which is preliminary data.</text>
</comment>
<protein>
    <submittedName>
        <fullName evidence="2">Uncharacterized protein</fullName>
    </submittedName>
</protein>
<accession>A0A8J2Q211</accession>
<dbReference type="AlphaFoldDB" id="A0A8J2Q211"/>
<feature type="region of interest" description="Disordered" evidence="1">
    <location>
        <begin position="38"/>
        <end position="70"/>
    </location>
</feature>